<keyword evidence="6 8" id="KW-0472">Membrane</keyword>
<evidence type="ECO:0000256" key="5">
    <source>
        <dbReference type="ARBA" id="ARBA00022729"/>
    </source>
</evidence>
<dbReference type="GO" id="GO:0015344">
    <property type="term" value="F:siderophore uptake transmembrane transporter activity"/>
    <property type="evidence" value="ECO:0007669"/>
    <property type="project" value="TreeGrafter"/>
</dbReference>
<dbReference type="Proteomes" id="UP000466586">
    <property type="component" value="Unassembled WGS sequence"/>
</dbReference>
<dbReference type="PANTHER" id="PTHR30069">
    <property type="entry name" value="TONB-DEPENDENT OUTER MEMBRANE RECEPTOR"/>
    <property type="match status" value="1"/>
</dbReference>
<dbReference type="InterPro" id="IPR008969">
    <property type="entry name" value="CarboxyPept-like_regulatory"/>
</dbReference>
<proteinExistence type="inferred from homology"/>
<dbReference type="SUPFAM" id="SSF56935">
    <property type="entry name" value="Porins"/>
    <property type="match status" value="1"/>
</dbReference>
<dbReference type="NCBIfam" id="TIGR04057">
    <property type="entry name" value="SusC_RagA_signa"/>
    <property type="match status" value="1"/>
</dbReference>
<keyword evidence="3 8" id="KW-1134">Transmembrane beta strand</keyword>
<comment type="similarity">
    <text evidence="8">Belongs to the TonB-dependent receptor family.</text>
</comment>
<dbReference type="Gene3D" id="2.40.170.20">
    <property type="entry name" value="TonB-dependent receptor, beta-barrel domain"/>
    <property type="match status" value="1"/>
</dbReference>
<keyword evidence="11" id="KW-1185">Reference proteome</keyword>
<dbReference type="InterPro" id="IPR023997">
    <property type="entry name" value="TonB-dep_OMP_SusC/RagA_CS"/>
</dbReference>
<dbReference type="InterPro" id="IPR039426">
    <property type="entry name" value="TonB-dep_rcpt-like"/>
</dbReference>
<evidence type="ECO:0000256" key="6">
    <source>
        <dbReference type="ARBA" id="ARBA00023136"/>
    </source>
</evidence>
<evidence type="ECO:0000313" key="10">
    <source>
        <dbReference type="EMBL" id="MXV52341.1"/>
    </source>
</evidence>
<evidence type="ECO:0000313" key="11">
    <source>
        <dbReference type="Proteomes" id="UP000466586"/>
    </source>
</evidence>
<dbReference type="PANTHER" id="PTHR30069:SF29">
    <property type="entry name" value="HEMOGLOBIN AND HEMOGLOBIN-HAPTOGLOBIN-BINDING PROTEIN 1-RELATED"/>
    <property type="match status" value="1"/>
</dbReference>
<keyword evidence="7 8" id="KW-0998">Cell outer membrane</keyword>
<keyword evidence="2 8" id="KW-0813">Transport</keyword>
<dbReference type="InterPro" id="IPR036942">
    <property type="entry name" value="Beta-barrel_TonB_sf"/>
</dbReference>
<dbReference type="InterPro" id="IPR012910">
    <property type="entry name" value="Plug_dom"/>
</dbReference>
<accession>A0A7K1YDA1</accession>
<name>A0A7K1YDA1_9SPHI</name>
<dbReference type="Gene3D" id="2.60.40.1120">
    <property type="entry name" value="Carboxypeptidase-like, regulatory domain"/>
    <property type="match status" value="1"/>
</dbReference>
<dbReference type="Pfam" id="PF13715">
    <property type="entry name" value="CarbopepD_reg_2"/>
    <property type="match status" value="1"/>
</dbReference>
<dbReference type="RefSeq" id="WP_160845514.1">
    <property type="nucleotide sequence ID" value="NZ_WVHT01000007.1"/>
</dbReference>
<evidence type="ECO:0000259" key="9">
    <source>
        <dbReference type="SMART" id="SM00965"/>
    </source>
</evidence>
<evidence type="ECO:0000256" key="4">
    <source>
        <dbReference type="ARBA" id="ARBA00022692"/>
    </source>
</evidence>
<evidence type="ECO:0000256" key="8">
    <source>
        <dbReference type="PROSITE-ProRule" id="PRU01360"/>
    </source>
</evidence>
<dbReference type="EMBL" id="WVHT01000007">
    <property type="protein sequence ID" value="MXV52341.1"/>
    <property type="molecule type" value="Genomic_DNA"/>
</dbReference>
<dbReference type="Pfam" id="PF07715">
    <property type="entry name" value="Plug"/>
    <property type="match status" value="1"/>
</dbReference>
<dbReference type="SMART" id="SM00965">
    <property type="entry name" value="STN"/>
    <property type="match status" value="1"/>
</dbReference>
<protein>
    <submittedName>
        <fullName evidence="10">SusC/RagA family TonB-linked outer membrane protein</fullName>
    </submittedName>
</protein>
<sequence length="1209" mass="135607">MNKKRKRFFPVTGRRKLLFRTMKLTTLLILAVTMQLSATVYSQSANVSLKVKHADLETVLRKLEKSSQYSFFYSVDDVASEKKIDLDIKDQPLGQVLSTVLSDYNLVYSINNNLIVLKHDAEKSIRPLKSEASRPVKIIRGTVTSAEDHAPMPGVSVFVKGNPSAGTSTDAKGNFQLSVSDDAKILTFSMAGYKTREIAITDQGSFNVEMSIEVKELKDVVVTGYQKVDKRTFTGSVGKIGADKIQQLALPDVGKMLQGQVAGVSVEIPSSTFGSKPKIRIRGSSSISGNKEPLWVVDGVVLDEIVNINPNQLYSGDASDLLSSAISGLNPSDIADIQVLKDASATAMYGTQAVNGVIVITTKRGRKGAMSVNYRNNSTLTIKPTILDFNVLNSKQRMEFSEDYYLKNPDALVNFNSSYGAYGSLYSQWSKKQITDDRFDQLMREDKMQNTDWFKELFHNSLAQEHSLSLSGGTDQAQYYTSVSLYNDNGQTDGQNTHRYTANMNATFNINKRLTISPTLYMSARNQRVFGTADAYTDNGITSREFDLNPYSYAMSTSRAMRPFDKAGNYEYYLNNYVPFNVLQELQNNFVDMKTRELKLQADVGLKLSKNLTYSGLVSGRLTTAASDHSITERSNTAQAYREVSDNLEVRNGNPYLFNDPNDVDQYPISVLPRGGILIMNETRGTFYTVRNSLNWKPTIGKDHVFDILAGTELRHKDYENTYTKGYGYEFYRGRSASPDYRAVQRDLLSGSSYYGFTTSVNNEFSYFANTAYTYLDRYNFSVSLRSDGSNRLGKTQRFKFLPTWQAGTSWNLDRENFLSELSWLDILKLRASYGLRGNIGGIGSSEMLVYYGKTNRLDVDTDEPTLYVVAPDNPNLRWEKEHILNVGLDFGFFNKLNGSIEYYDRREYDQIGSIPASMVTGFANKNVNWASMKNSGLELTLNFTTPVVKNLSWNTVLTWGYNKNTVLDAFFNQTVLQATGDAGSAQVGRPLNGLYSFRFAGLDGEGLPLFYDEKGEKTSLINRYSTDMSLLKYEGSRDPLASGGFTNTFRYKAFSLSMLLTYSYGNKIRLLPFYQAYYDDVNALSQDLANRWTTPGDEIYTNVPRILDQETYDSWRLQNADPVTSYNRSTIRVADGSYVRLKNVSLGYNLPKRLITKAGIKNAQFQVQGQNLHVWADAKLNGQDPESLLGGTNVPMTKTVAFSLSVDF</sequence>
<dbReference type="GO" id="GO:0009279">
    <property type="term" value="C:cell outer membrane"/>
    <property type="evidence" value="ECO:0007669"/>
    <property type="project" value="UniProtKB-SubCell"/>
</dbReference>
<dbReference type="InterPro" id="IPR011662">
    <property type="entry name" value="Secretin/TonB_short_N"/>
</dbReference>
<dbReference type="InterPro" id="IPR037066">
    <property type="entry name" value="Plug_dom_sf"/>
</dbReference>
<dbReference type="AlphaFoldDB" id="A0A7K1YDA1"/>
<evidence type="ECO:0000256" key="2">
    <source>
        <dbReference type="ARBA" id="ARBA00022448"/>
    </source>
</evidence>
<organism evidence="10 11">
    <name type="scientific">Hufsiella arboris</name>
    <dbReference type="NCBI Taxonomy" id="2695275"/>
    <lineage>
        <taxon>Bacteria</taxon>
        <taxon>Pseudomonadati</taxon>
        <taxon>Bacteroidota</taxon>
        <taxon>Sphingobacteriia</taxon>
        <taxon>Sphingobacteriales</taxon>
        <taxon>Sphingobacteriaceae</taxon>
        <taxon>Hufsiella</taxon>
    </lineage>
</organism>
<keyword evidence="5" id="KW-0732">Signal</keyword>
<dbReference type="Pfam" id="PF07660">
    <property type="entry name" value="STN"/>
    <property type="match status" value="1"/>
</dbReference>
<dbReference type="NCBIfam" id="TIGR04056">
    <property type="entry name" value="OMP_RagA_SusC"/>
    <property type="match status" value="1"/>
</dbReference>
<comment type="subcellular location">
    <subcellularLocation>
        <location evidence="1 8">Cell outer membrane</location>
        <topology evidence="1 8">Multi-pass membrane protein</topology>
    </subcellularLocation>
</comment>
<reference evidence="10 11" key="1">
    <citation type="submission" date="2019-11" db="EMBL/GenBank/DDBJ databases">
        <title>Pedobacter sp. HMF7647 Genome sequencing and assembly.</title>
        <authorList>
            <person name="Kang H."/>
            <person name="Kim H."/>
            <person name="Joh K."/>
        </authorList>
    </citation>
    <scope>NUCLEOTIDE SEQUENCE [LARGE SCALE GENOMIC DNA]</scope>
    <source>
        <strain evidence="10 11">HMF7647</strain>
    </source>
</reference>
<evidence type="ECO:0000256" key="1">
    <source>
        <dbReference type="ARBA" id="ARBA00004571"/>
    </source>
</evidence>
<gene>
    <name evidence="10" type="ORF">GS399_15305</name>
</gene>
<keyword evidence="4 8" id="KW-0812">Transmembrane</keyword>
<evidence type="ECO:0000256" key="7">
    <source>
        <dbReference type="ARBA" id="ARBA00023237"/>
    </source>
</evidence>
<dbReference type="Gene3D" id="2.170.130.10">
    <property type="entry name" value="TonB-dependent receptor, plug domain"/>
    <property type="match status" value="1"/>
</dbReference>
<dbReference type="InterPro" id="IPR023996">
    <property type="entry name" value="TonB-dep_OMP_SusC/RagA"/>
</dbReference>
<evidence type="ECO:0000256" key="3">
    <source>
        <dbReference type="ARBA" id="ARBA00022452"/>
    </source>
</evidence>
<dbReference type="PROSITE" id="PS52016">
    <property type="entry name" value="TONB_DEPENDENT_REC_3"/>
    <property type="match status" value="1"/>
</dbReference>
<feature type="domain" description="Secretin/TonB short N-terminal" evidence="9">
    <location>
        <begin position="69"/>
        <end position="120"/>
    </location>
</feature>
<dbReference type="SUPFAM" id="SSF49464">
    <property type="entry name" value="Carboxypeptidase regulatory domain-like"/>
    <property type="match status" value="1"/>
</dbReference>
<comment type="caution">
    <text evidence="10">The sequence shown here is derived from an EMBL/GenBank/DDBJ whole genome shotgun (WGS) entry which is preliminary data.</text>
</comment>
<dbReference type="GO" id="GO:0044718">
    <property type="term" value="P:siderophore transmembrane transport"/>
    <property type="evidence" value="ECO:0007669"/>
    <property type="project" value="TreeGrafter"/>
</dbReference>